<dbReference type="GO" id="GO:0003676">
    <property type="term" value="F:nucleic acid binding"/>
    <property type="evidence" value="ECO:0007669"/>
    <property type="project" value="InterPro"/>
</dbReference>
<dbReference type="EMBL" id="JANJYJ010000007">
    <property type="protein sequence ID" value="KAK3199470.1"/>
    <property type="molecule type" value="Genomic_DNA"/>
</dbReference>
<reference evidence="2" key="1">
    <citation type="journal article" date="2023" name="Plant J.">
        <title>Genome sequences and population genomics provide insights into the demographic history, inbreeding, and mutation load of two 'living fossil' tree species of Dipteronia.</title>
        <authorList>
            <person name="Feng Y."/>
            <person name="Comes H.P."/>
            <person name="Chen J."/>
            <person name="Zhu S."/>
            <person name="Lu R."/>
            <person name="Zhang X."/>
            <person name="Li P."/>
            <person name="Qiu J."/>
            <person name="Olsen K.M."/>
            <person name="Qiu Y."/>
        </authorList>
    </citation>
    <scope>NUCLEOTIDE SEQUENCE</scope>
    <source>
        <strain evidence="2">NBL</strain>
    </source>
</reference>
<dbReference type="Proteomes" id="UP001281410">
    <property type="component" value="Unassembled WGS sequence"/>
</dbReference>
<keyword evidence="3" id="KW-1185">Reference proteome</keyword>
<organism evidence="2 3">
    <name type="scientific">Dipteronia sinensis</name>
    <dbReference type="NCBI Taxonomy" id="43782"/>
    <lineage>
        <taxon>Eukaryota</taxon>
        <taxon>Viridiplantae</taxon>
        <taxon>Streptophyta</taxon>
        <taxon>Embryophyta</taxon>
        <taxon>Tracheophyta</taxon>
        <taxon>Spermatophyta</taxon>
        <taxon>Magnoliopsida</taxon>
        <taxon>eudicotyledons</taxon>
        <taxon>Gunneridae</taxon>
        <taxon>Pentapetalae</taxon>
        <taxon>rosids</taxon>
        <taxon>malvids</taxon>
        <taxon>Sapindales</taxon>
        <taxon>Sapindaceae</taxon>
        <taxon>Hippocastanoideae</taxon>
        <taxon>Acereae</taxon>
        <taxon>Dipteronia</taxon>
    </lineage>
</organism>
<name>A0AAE0A2D8_9ROSI</name>
<evidence type="ECO:0000313" key="2">
    <source>
        <dbReference type="EMBL" id="KAK3199470.1"/>
    </source>
</evidence>
<dbReference type="AlphaFoldDB" id="A0AAE0A2D8"/>
<evidence type="ECO:0000259" key="1">
    <source>
        <dbReference type="Pfam" id="PF13456"/>
    </source>
</evidence>
<feature type="domain" description="RNase H type-1" evidence="1">
    <location>
        <begin position="4"/>
        <end position="100"/>
    </location>
</feature>
<accession>A0AAE0A2D8</accession>
<comment type="caution">
    <text evidence="2">The sequence shown here is derived from an EMBL/GenBank/DDBJ whole genome shotgun (WGS) entry which is preliminary data.</text>
</comment>
<dbReference type="Pfam" id="PF13456">
    <property type="entry name" value="RVT_3"/>
    <property type="match status" value="1"/>
</dbReference>
<protein>
    <recommendedName>
        <fullName evidence="1">RNase H type-1 domain-containing protein</fullName>
    </recommendedName>
</protein>
<proteinExistence type="predicted"/>
<gene>
    <name evidence="2" type="ORF">Dsin_022885</name>
</gene>
<evidence type="ECO:0000313" key="3">
    <source>
        <dbReference type="Proteomes" id="UP001281410"/>
    </source>
</evidence>
<dbReference type="GO" id="GO:0004523">
    <property type="term" value="F:RNA-DNA hybrid ribonuclease activity"/>
    <property type="evidence" value="ECO:0007669"/>
    <property type="project" value="InterPro"/>
</dbReference>
<sequence>MCFGVGATIRDDKGRVLAARSNQLAGSFSNEVGHFLALREGLQLAKFYNLHVSIAETSSSGVGSLLSCSVPIFRKVNFIVNDIKALFSEVGVCKCQAIPR</sequence>
<dbReference type="InterPro" id="IPR002156">
    <property type="entry name" value="RNaseH_domain"/>
</dbReference>